<accession>A0A0C9Y6V7</accession>
<name>A0A0C9Y6V7_9AGAR</name>
<dbReference type="EMBL" id="KN838556">
    <property type="protein sequence ID" value="KIK05932.1"/>
    <property type="molecule type" value="Genomic_DNA"/>
</dbReference>
<protein>
    <submittedName>
        <fullName evidence="1">Uncharacterized protein</fullName>
    </submittedName>
</protein>
<dbReference type="Proteomes" id="UP000054477">
    <property type="component" value="Unassembled WGS sequence"/>
</dbReference>
<gene>
    <name evidence="1" type="ORF">K443DRAFT_3489</name>
</gene>
<proteinExistence type="predicted"/>
<evidence type="ECO:0000313" key="2">
    <source>
        <dbReference type="Proteomes" id="UP000054477"/>
    </source>
</evidence>
<sequence length="83" mass="9191">MLEVKANYGYSVHCRNLANGFLCTKTPSIATAAVPVDIPEFIIQILSLAILKNPSNQRLPFISAKTQAYPQPHEYIALATKFK</sequence>
<reference evidence="2" key="2">
    <citation type="submission" date="2015-01" db="EMBL/GenBank/DDBJ databases">
        <title>Evolutionary Origins and Diversification of the Mycorrhizal Mutualists.</title>
        <authorList>
            <consortium name="DOE Joint Genome Institute"/>
            <consortium name="Mycorrhizal Genomics Consortium"/>
            <person name="Kohler A."/>
            <person name="Kuo A."/>
            <person name="Nagy L.G."/>
            <person name="Floudas D."/>
            <person name="Copeland A."/>
            <person name="Barry K.W."/>
            <person name="Cichocki N."/>
            <person name="Veneault-Fourrey C."/>
            <person name="LaButti K."/>
            <person name="Lindquist E.A."/>
            <person name="Lipzen A."/>
            <person name="Lundell T."/>
            <person name="Morin E."/>
            <person name="Murat C."/>
            <person name="Riley R."/>
            <person name="Ohm R."/>
            <person name="Sun H."/>
            <person name="Tunlid A."/>
            <person name="Henrissat B."/>
            <person name="Grigoriev I.V."/>
            <person name="Hibbett D.S."/>
            <person name="Martin F."/>
        </authorList>
    </citation>
    <scope>NUCLEOTIDE SEQUENCE [LARGE SCALE GENOMIC DNA]</scope>
    <source>
        <strain evidence="2">LaAM-08-1</strain>
    </source>
</reference>
<dbReference type="HOGENOM" id="CLU_2542910_0_0_1"/>
<dbReference type="AlphaFoldDB" id="A0A0C9Y6V7"/>
<evidence type="ECO:0000313" key="1">
    <source>
        <dbReference type="EMBL" id="KIK05932.1"/>
    </source>
</evidence>
<keyword evidence="2" id="KW-1185">Reference proteome</keyword>
<reference evidence="1 2" key="1">
    <citation type="submission" date="2014-04" db="EMBL/GenBank/DDBJ databases">
        <authorList>
            <consortium name="DOE Joint Genome Institute"/>
            <person name="Kuo A."/>
            <person name="Kohler A."/>
            <person name="Nagy L.G."/>
            <person name="Floudas D."/>
            <person name="Copeland A."/>
            <person name="Barry K.W."/>
            <person name="Cichocki N."/>
            <person name="Veneault-Fourrey C."/>
            <person name="LaButti K."/>
            <person name="Lindquist E.A."/>
            <person name="Lipzen A."/>
            <person name="Lundell T."/>
            <person name="Morin E."/>
            <person name="Murat C."/>
            <person name="Sun H."/>
            <person name="Tunlid A."/>
            <person name="Henrissat B."/>
            <person name="Grigoriev I.V."/>
            <person name="Hibbett D.S."/>
            <person name="Martin F."/>
            <person name="Nordberg H.P."/>
            <person name="Cantor M.N."/>
            <person name="Hua S.X."/>
        </authorList>
    </citation>
    <scope>NUCLEOTIDE SEQUENCE [LARGE SCALE GENOMIC DNA]</scope>
    <source>
        <strain evidence="1 2">LaAM-08-1</strain>
    </source>
</reference>
<organism evidence="1 2">
    <name type="scientific">Laccaria amethystina LaAM-08-1</name>
    <dbReference type="NCBI Taxonomy" id="1095629"/>
    <lineage>
        <taxon>Eukaryota</taxon>
        <taxon>Fungi</taxon>
        <taxon>Dikarya</taxon>
        <taxon>Basidiomycota</taxon>
        <taxon>Agaricomycotina</taxon>
        <taxon>Agaricomycetes</taxon>
        <taxon>Agaricomycetidae</taxon>
        <taxon>Agaricales</taxon>
        <taxon>Agaricineae</taxon>
        <taxon>Hydnangiaceae</taxon>
        <taxon>Laccaria</taxon>
    </lineage>
</organism>